<evidence type="ECO:0000256" key="2">
    <source>
        <dbReference type="ARBA" id="ARBA00005583"/>
    </source>
</evidence>
<name>A0A6L5GQT9_9FIRM</name>
<evidence type="ECO:0000256" key="8">
    <source>
        <dbReference type="NCBIfam" id="TIGR00445"/>
    </source>
</evidence>
<keyword evidence="7" id="KW-0961">Cell wall biogenesis/degradation</keyword>
<comment type="function">
    <text evidence="7">Catalyzes the initial step of the lipid cycle reactions in the biosynthesis of the cell wall peptidoglycan: transfers peptidoglycan precursor phospho-MurNAc-pentapeptide from UDP-MurNAc-pentapeptide onto the lipid carrier undecaprenyl phosphate, yielding undecaprenyl-pyrophosphoryl-MurNAc-pentapeptide, known as lipid I.</text>
</comment>
<evidence type="ECO:0000313" key="11">
    <source>
        <dbReference type="Proteomes" id="UP000473648"/>
    </source>
</evidence>
<gene>
    <name evidence="7" type="primary">mraY</name>
    <name evidence="10" type="ORF">FRC53_04190</name>
</gene>
<dbReference type="Pfam" id="PF10555">
    <property type="entry name" value="MraY_sig1"/>
    <property type="match status" value="1"/>
</dbReference>
<feature type="transmembrane region" description="Helical" evidence="7">
    <location>
        <begin position="80"/>
        <end position="99"/>
    </location>
</feature>
<comment type="catalytic activity">
    <reaction evidence="7">
        <text>UDP-N-acetyl-alpha-D-muramoyl-L-alanyl-gamma-D-glutamyl-meso-2,6-diaminopimeloyl-D-alanyl-D-alanine + di-trans,octa-cis-undecaprenyl phosphate = di-trans,octa-cis-undecaprenyl diphospho-N-acetyl-alpha-D-muramoyl-L-alanyl-D-glutamyl-meso-2,6-diaminopimeloyl-D-alanyl-D-alanine + UMP</text>
        <dbReference type="Rhea" id="RHEA:28386"/>
        <dbReference type="ChEBI" id="CHEBI:57865"/>
        <dbReference type="ChEBI" id="CHEBI:60392"/>
        <dbReference type="ChEBI" id="CHEBI:61386"/>
        <dbReference type="ChEBI" id="CHEBI:61387"/>
        <dbReference type="EC" id="2.7.8.13"/>
    </reaction>
</comment>
<keyword evidence="7" id="KW-0131">Cell cycle</keyword>
<keyword evidence="5 7" id="KW-1133">Transmembrane helix</keyword>
<feature type="transmembrane region" description="Helical" evidence="7">
    <location>
        <begin position="302"/>
        <end position="321"/>
    </location>
</feature>
<organism evidence="10 11">
    <name type="scientific">Candidatus Pseudoramibacter fermentans</name>
    <dbReference type="NCBI Taxonomy" id="2594427"/>
    <lineage>
        <taxon>Bacteria</taxon>
        <taxon>Bacillati</taxon>
        <taxon>Bacillota</taxon>
        <taxon>Clostridia</taxon>
        <taxon>Eubacteriales</taxon>
        <taxon>Eubacteriaceae</taxon>
        <taxon>Pseudoramibacter</taxon>
    </lineage>
</organism>
<keyword evidence="11" id="KW-1185">Reference proteome</keyword>
<dbReference type="InterPro" id="IPR018480">
    <property type="entry name" value="PNAcMuramoyl-5peptid_Trfase_CS"/>
</dbReference>
<evidence type="ECO:0000256" key="3">
    <source>
        <dbReference type="ARBA" id="ARBA00022679"/>
    </source>
</evidence>
<keyword evidence="7" id="KW-0132">Cell division</keyword>
<dbReference type="AlphaFoldDB" id="A0A6L5GQT9"/>
<evidence type="ECO:0000256" key="5">
    <source>
        <dbReference type="ARBA" id="ARBA00022989"/>
    </source>
</evidence>
<keyword evidence="3 7" id="KW-0808">Transferase</keyword>
<dbReference type="GO" id="GO:0071555">
    <property type="term" value="P:cell wall organization"/>
    <property type="evidence" value="ECO:0007669"/>
    <property type="project" value="UniProtKB-KW"/>
</dbReference>
<evidence type="ECO:0000256" key="6">
    <source>
        <dbReference type="ARBA" id="ARBA00023136"/>
    </source>
</evidence>
<dbReference type="PANTHER" id="PTHR22926:SF5">
    <property type="entry name" value="PHOSPHO-N-ACETYLMURAMOYL-PENTAPEPTIDE-TRANSFERASE HOMOLOG"/>
    <property type="match status" value="1"/>
</dbReference>
<feature type="transmembrane region" description="Helical" evidence="7">
    <location>
        <begin position="150"/>
        <end position="171"/>
    </location>
</feature>
<dbReference type="HAMAP" id="MF_00038">
    <property type="entry name" value="MraY"/>
    <property type="match status" value="1"/>
</dbReference>
<proteinExistence type="inferred from homology"/>
<protein>
    <recommendedName>
        <fullName evidence="7 8">Phospho-N-acetylmuramoyl-pentapeptide-transferase</fullName>
        <ecNumber evidence="7 8">2.7.8.13</ecNumber>
    </recommendedName>
    <alternativeName>
        <fullName evidence="7">UDP-MurNAc-pentapeptide phosphotransferase</fullName>
    </alternativeName>
</protein>
<feature type="binding site" evidence="9">
    <location>
        <position position="170"/>
    </location>
    <ligand>
        <name>Mg(2+)</name>
        <dbReference type="ChEBI" id="CHEBI:18420"/>
    </ligand>
</feature>
<dbReference type="GO" id="GO:0046872">
    <property type="term" value="F:metal ion binding"/>
    <property type="evidence" value="ECO:0007669"/>
    <property type="project" value="UniProtKB-KW"/>
</dbReference>
<dbReference type="PANTHER" id="PTHR22926">
    <property type="entry name" value="PHOSPHO-N-ACETYLMURAMOYL-PENTAPEPTIDE-TRANSFERASE"/>
    <property type="match status" value="1"/>
</dbReference>
<dbReference type="Pfam" id="PF00953">
    <property type="entry name" value="Glycos_transf_4"/>
    <property type="match status" value="1"/>
</dbReference>
<reference evidence="10" key="1">
    <citation type="journal article" date="2020" name="Appl. Environ. Microbiol.">
        <title>Medium-Chain Fatty Acid Synthesis by 'Candidatus Weimeria bifida' gen. nov., sp. nov., and 'Candidatus Pseudoramibacter fermentans' sp. nov.</title>
        <authorList>
            <person name="Scarborough M.J."/>
            <person name="Myers K.S."/>
            <person name="Donohue T.J."/>
            <person name="Noguera D.R."/>
        </authorList>
    </citation>
    <scope>NUCLEOTIDE SEQUENCE</scope>
    <source>
        <strain evidence="10">EUB1.1</strain>
    </source>
</reference>
<feature type="transmembrane region" description="Helical" evidence="7">
    <location>
        <begin position="54"/>
        <end position="74"/>
    </location>
</feature>
<keyword evidence="7" id="KW-0133">Cell shape</keyword>
<accession>A0A6L5GQT9</accession>
<dbReference type="EMBL" id="VOGB01000004">
    <property type="protein sequence ID" value="MQM72619.1"/>
    <property type="molecule type" value="Genomic_DNA"/>
</dbReference>
<keyword evidence="7" id="KW-0573">Peptidoglycan synthesis</keyword>
<dbReference type="GO" id="GO:0051301">
    <property type="term" value="P:cell division"/>
    <property type="evidence" value="ECO:0007669"/>
    <property type="project" value="UniProtKB-KW"/>
</dbReference>
<dbReference type="CDD" id="cd06852">
    <property type="entry name" value="GT_MraY"/>
    <property type="match status" value="1"/>
</dbReference>
<keyword evidence="6 7" id="KW-0472">Membrane</keyword>
<keyword evidence="7 9" id="KW-0479">Metal-binding</keyword>
<feature type="transmembrane region" description="Helical" evidence="7">
    <location>
        <begin position="111"/>
        <end position="130"/>
    </location>
</feature>
<dbReference type="PROSITE" id="PS01348">
    <property type="entry name" value="MRAY_2"/>
    <property type="match status" value="1"/>
</dbReference>
<feature type="transmembrane region" description="Helical" evidence="7">
    <location>
        <begin position="202"/>
        <end position="219"/>
    </location>
</feature>
<dbReference type="GO" id="GO:0008360">
    <property type="term" value="P:regulation of cell shape"/>
    <property type="evidence" value="ECO:0007669"/>
    <property type="project" value="UniProtKB-KW"/>
</dbReference>
<sequence length="322" mass="34941">MESIHAAFISLIISFVLVWIGTKLFLPVLHKLNFGQAIREEGPKSHQKKSGTPTMGGIVIQGGILIAMIVFTFIVGKDLLFPLLGMIAFGVIGFIDDFIKVTAHHNLGLRAWQKLVLQIAAAIVIAVYAGTNPDIGTQLVVPFSHKLVDLGWGFYPFTVFVIVAVTNAVNLTDGLDGLCAGVTAFVMIFFMTVAIVVKDAEIAAFAGAVVGGCFGFLRWNSNPANIFMGDTGSLALGAAVTMTAITLRLQIFILIAGFIYFLEALSVIMQVTYFKATHGKRIFKMTPIHHHFELSGWSETRVVTVFWIVTVICVSVAMLAIF</sequence>
<evidence type="ECO:0000256" key="4">
    <source>
        <dbReference type="ARBA" id="ARBA00022692"/>
    </source>
</evidence>
<comment type="similarity">
    <text evidence="2 7">Belongs to the glycosyltransferase 4 family. MraY subfamily.</text>
</comment>
<feature type="binding site" evidence="9">
    <location>
        <position position="230"/>
    </location>
    <ligand>
        <name>Mg(2+)</name>
        <dbReference type="ChEBI" id="CHEBI:18420"/>
    </ligand>
</feature>
<feature type="transmembrane region" description="Helical" evidence="7">
    <location>
        <begin position="6"/>
        <end position="26"/>
    </location>
</feature>
<dbReference type="InterPro" id="IPR003524">
    <property type="entry name" value="PNAcMuramoyl-5peptid_Trfase"/>
</dbReference>
<dbReference type="EC" id="2.7.8.13" evidence="7 8"/>
<evidence type="ECO:0000256" key="1">
    <source>
        <dbReference type="ARBA" id="ARBA00004141"/>
    </source>
</evidence>
<dbReference type="Proteomes" id="UP000473648">
    <property type="component" value="Unassembled WGS sequence"/>
</dbReference>
<comment type="subcellular location">
    <subcellularLocation>
        <location evidence="7">Cell membrane</location>
        <topology evidence="7">Multi-pass membrane protein</topology>
    </subcellularLocation>
    <subcellularLocation>
        <location evidence="1">Membrane</location>
        <topology evidence="1">Multi-pass membrane protein</topology>
    </subcellularLocation>
</comment>
<dbReference type="GO" id="GO:0009252">
    <property type="term" value="P:peptidoglycan biosynthetic process"/>
    <property type="evidence" value="ECO:0007669"/>
    <property type="project" value="UniProtKB-UniRule"/>
</dbReference>
<feature type="transmembrane region" description="Helical" evidence="7">
    <location>
        <begin position="178"/>
        <end position="196"/>
    </location>
</feature>
<dbReference type="GO" id="GO:0008963">
    <property type="term" value="F:phospho-N-acetylmuramoyl-pentapeptide-transferase activity"/>
    <property type="evidence" value="ECO:0007669"/>
    <property type="project" value="UniProtKB-UniRule"/>
</dbReference>
<feature type="transmembrane region" description="Helical" evidence="7">
    <location>
        <begin position="251"/>
        <end position="274"/>
    </location>
</feature>
<evidence type="ECO:0000313" key="10">
    <source>
        <dbReference type="EMBL" id="MQM72619.1"/>
    </source>
</evidence>
<comment type="cofactor">
    <cofactor evidence="7 9">
        <name>Mg(2+)</name>
        <dbReference type="ChEBI" id="CHEBI:18420"/>
    </cofactor>
</comment>
<evidence type="ECO:0000256" key="9">
    <source>
        <dbReference type="PIRSR" id="PIRSR600715-1"/>
    </source>
</evidence>
<dbReference type="UniPathway" id="UPA00219"/>
<keyword evidence="7 9" id="KW-0460">Magnesium</keyword>
<dbReference type="GO" id="GO:0005886">
    <property type="term" value="C:plasma membrane"/>
    <property type="evidence" value="ECO:0007669"/>
    <property type="project" value="UniProtKB-SubCell"/>
</dbReference>
<comment type="pathway">
    <text evidence="7">Cell wall biogenesis; peptidoglycan biosynthesis.</text>
</comment>
<keyword evidence="7" id="KW-1003">Cell membrane</keyword>
<comment type="caution">
    <text evidence="10">The sequence shown here is derived from an EMBL/GenBank/DDBJ whole genome shotgun (WGS) entry which is preliminary data.</text>
</comment>
<dbReference type="NCBIfam" id="TIGR00445">
    <property type="entry name" value="mraY"/>
    <property type="match status" value="1"/>
</dbReference>
<dbReference type="InterPro" id="IPR000715">
    <property type="entry name" value="Glycosyl_transferase_4"/>
</dbReference>
<keyword evidence="4 7" id="KW-0812">Transmembrane</keyword>
<evidence type="ECO:0000256" key="7">
    <source>
        <dbReference type="HAMAP-Rule" id="MF_00038"/>
    </source>
</evidence>